<evidence type="ECO:0000313" key="3">
    <source>
        <dbReference type="EMBL" id="KAF3325302.1"/>
    </source>
</evidence>
<keyword evidence="4" id="KW-1185">Reference proteome</keyword>
<gene>
    <name evidence="3" type="ORF">FCM35_KLT10373</name>
</gene>
<dbReference type="Proteomes" id="UP000623129">
    <property type="component" value="Unassembled WGS sequence"/>
</dbReference>
<evidence type="ECO:0000313" key="4">
    <source>
        <dbReference type="Proteomes" id="UP000623129"/>
    </source>
</evidence>
<keyword evidence="1" id="KW-0732">Signal</keyword>
<organism evidence="3 4">
    <name type="scientific">Carex littledalei</name>
    <dbReference type="NCBI Taxonomy" id="544730"/>
    <lineage>
        <taxon>Eukaryota</taxon>
        <taxon>Viridiplantae</taxon>
        <taxon>Streptophyta</taxon>
        <taxon>Embryophyta</taxon>
        <taxon>Tracheophyta</taxon>
        <taxon>Spermatophyta</taxon>
        <taxon>Magnoliopsida</taxon>
        <taxon>Liliopsida</taxon>
        <taxon>Poales</taxon>
        <taxon>Cyperaceae</taxon>
        <taxon>Cyperoideae</taxon>
        <taxon>Cariceae</taxon>
        <taxon>Carex</taxon>
        <taxon>Carex subgen. Euthyceras</taxon>
    </lineage>
</organism>
<dbReference type="Pfam" id="PF03080">
    <property type="entry name" value="Neprosin"/>
    <property type="match status" value="1"/>
</dbReference>
<dbReference type="PANTHER" id="PTHR31589:SF104">
    <property type="entry name" value="OS07G0422700 PROTEIN"/>
    <property type="match status" value="1"/>
</dbReference>
<feature type="signal peptide" evidence="1">
    <location>
        <begin position="1"/>
        <end position="24"/>
    </location>
</feature>
<dbReference type="InterPro" id="IPR053168">
    <property type="entry name" value="Glutamic_endopeptidase"/>
</dbReference>
<dbReference type="AlphaFoldDB" id="A0A833V5Q5"/>
<dbReference type="EMBL" id="SWLB01000020">
    <property type="protein sequence ID" value="KAF3325302.1"/>
    <property type="molecule type" value="Genomic_DNA"/>
</dbReference>
<feature type="chain" id="PRO_5032514683" description="Neprosin PEP catalytic domain-containing protein" evidence="1">
    <location>
        <begin position="25"/>
        <end position="298"/>
    </location>
</feature>
<feature type="domain" description="Neprosin PEP catalytic" evidence="2">
    <location>
        <begin position="33"/>
        <end position="295"/>
    </location>
</feature>
<comment type="caution">
    <text evidence="3">The sequence shown here is derived from an EMBL/GenBank/DDBJ whole genome shotgun (WGS) entry which is preliminary data.</text>
</comment>
<dbReference type="PANTHER" id="PTHR31589">
    <property type="entry name" value="PROTEIN, PUTATIVE (DUF239)-RELATED-RELATED"/>
    <property type="match status" value="1"/>
</dbReference>
<evidence type="ECO:0000259" key="2">
    <source>
        <dbReference type="PROSITE" id="PS52045"/>
    </source>
</evidence>
<dbReference type="Gene3D" id="3.90.1320.10">
    <property type="entry name" value="Outer-capsid protein sigma 3, large lobe"/>
    <property type="match status" value="1"/>
</dbReference>
<dbReference type="PROSITE" id="PS52045">
    <property type="entry name" value="NEPROSIN_PEP_CD"/>
    <property type="match status" value="1"/>
</dbReference>
<name>A0A833V5Q5_9POAL</name>
<reference evidence="3" key="1">
    <citation type="submission" date="2020-01" db="EMBL/GenBank/DDBJ databases">
        <title>Genome sequence of Kobresia littledalei, the first chromosome-level genome in the family Cyperaceae.</title>
        <authorList>
            <person name="Qu G."/>
        </authorList>
    </citation>
    <scope>NUCLEOTIDE SEQUENCE</scope>
    <source>
        <strain evidence="3">C.B.Clarke</strain>
        <tissue evidence="3">Leaf</tissue>
    </source>
</reference>
<accession>A0A833V5Q5</accession>
<sequence length="298" mass="33301">MASKRMLVFVTMLFCLSCSMSTRGQDLSKHLVIENGSKNAGYRSKGRHGGTLWHGVRAEITVWNISDVQPLSSSGAYIAAINKGAGLEFIAAGFHVNPSLYNGDDQKVHFFTYWTNTSDYSTGCYNKDCPGFVQADGSNLYPGEPFHPPFSTYGGEQRGITIRIKKDEHTGDWSLYREDLGGPTNGMTLLGWWPTTLFKYLSEHAEIIQWTGFLSHNYNETSPSMGSGHYSRELDGRAASFNDCFGFDENGYVYKESYDPDSYGARLDCYGVSEWYVTNHAARRHFFYGGPSGCSKQK</sequence>
<dbReference type="InterPro" id="IPR004314">
    <property type="entry name" value="Neprosin"/>
</dbReference>
<dbReference type="OrthoDB" id="650213at2759"/>
<proteinExistence type="predicted"/>
<evidence type="ECO:0000256" key="1">
    <source>
        <dbReference type="SAM" id="SignalP"/>
    </source>
</evidence>
<protein>
    <recommendedName>
        <fullName evidence="2">Neprosin PEP catalytic domain-containing protein</fullName>
    </recommendedName>
</protein>